<sequence length="527" mass="56966">MNAASSPAPTAGHRVEGGVSFWEIARSDPTRVAVIDPSGQETSYGDLLVRADAIAAELLELGLVRGDTVAVLMQNTPGFFAVQLATSQIGLYLTPLNFHLGADEVAYILTNSDSLALFVGEDEGLAQIGAGAADSAGIDARLRFTTGSHPGFRSIGALLARHPDPQDRWQGLTMLYTSGTTGRPKGVKKALPHVRPEEALASSFSAQHRTHGLMLGPGVHAVVAPLYHAAPNGFALAALHMGRTVVLFDKWTPEGFLRSVQTYHVTDTHMVPTMFHRLLALPESVRAQYDLSSLRAVVHAAAPCPVHEKYAMIEWLGPILFEYYSATEGGGTAVSAQDWLEHPGTVGRVWPGAALKVLGPDGNELPPREIGTIYLRNATPFEYHKDPAKTAASRQGDFFTTGDVGYLDEDGWLFISDRRSDLIISGGVNIYPAEIEQVLLEHPAVQDAAVIGLPDPEWGAAAHAVVELKEALAPSEELAEKLLEHCRGRLAKYKCPRTIEFRGLPRTETGKLSRLRLRDAIVDERAH</sequence>
<dbReference type="InterPro" id="IPR042099">
    <property type="entry name" value="ANL_N_sf"/>
</dbReference>
<name>A0ABU7LC79_9NOCA</name>
<evidence type="ECO:0000256" key="2">
    <source>
        <dbReference type="ARBA" id="ARBA00022598"/>
    </source>
</evidence>
<dbReference type="PANTHER" id="PTHR43201">
    <property type="entry name" value="ACYL-COA SYNTHETASE"/>
    <property type="match status" value="1"/>
</dbReference>
<evidence type="ECO:0000313" key="5">
    <source>
        <dbReference type="EMBL" id="MEE2059125.1"/>
    </source>
</evidence>
<keyword evidence="6" id="KW-1185">Reference proteome</keyword>
<dbReference type="Proteomes" id="UP001336020">
    <property type="component" value="Unassembled WGS sequence"/>
</dbReference>
<dbReference type="Gene3D" id="3.30.300.30">
    <property type="match status" value="1"/>
</dbReference>
<evidence type="ECO:0000259" key="3">
    <source>
        <dbReference type="Pfam" id="PF00501"/>
    </source>
</evidence>
<dbReference type="PROSITE" id="PS00455">
    <property type="entry name" value="AMP_BINDING"/>
    <property type="match status" value="1"/>
</dbReference>
<comment type="caution">
    <text evidence="5">The sequence shown here is derived from an EMBL/GenBank/DDBJ whole genome shotgun (WGS) entry which is preliminary data.</text>
</comment>
<reference evidence="5 6" key="1">
    <citation type="submission" date="2023-07" db="EMBL/GenBank/DDBJ databases">
        <authorList>
            <person name="Girao M."/>
            <person name="Carvalho M.F."/>
        </authorList>
    </citation>
    <scope>NUCLEOTIDE SEQUENCE [LARGE SCALE GENOMIC DNA]</scope>
    <source>
        <strain evidence="5 6">YIM65754</strain>
    </source>
</reference>
<dbReference type="Pfam" id="PF13193">
    <property type="entry name" value="AMP-binding_C"/>
    <property type="match status" value="1"/>
</dbReference>
<organism evidence="5 6">
    <name type="scientific">Rhodococcus artemisiae</name>
    <dbReference type="NCBI Taxonomy" id="714159"/>
    <lineage>
        <taxon>Bacteria</taxon>
        <taxon>Bacillati</taxon>
        <taxon>Actinomycetota</taxon>
        <taxon>Actinomycetes</taxon>
        <taxon>Mycobacteriales</taxon>
        <taxon>Nocardiaceae</taxon>
        <taxon>Rhodococcus</taxon>
    </lineage>
</organism>
<dbReference type="SUPFAM" id="SSF56801">
    <property type="entry name" value="Acetyl-CoA synthetase-like"/>
    <property type="match status" value="1"/>
</dbReference>
<evidence type="ECO:0000256" key="1">
    <source>
        <dbReference type="ARBA" id="ARBA00006432"/>
    </source>
</evidence>
<dbReference type="InterPro" id="IPR025110">
    <property type="entry name" value="AMP-bd_C"/>
</dbReference>
<gene>
    <name evidence="5" type="ORF">Q7514_16515</name>
</gene>
<feature type="domain" description="AMP-binding enzyme C-terminal" evidence="4">
    <location>
        <begin position="434"/>
        <end position="511"/>
    </location>
</feature>
<dbReference type="RefSeq" id="WP_330134371.1">
    <property type="nucleotide sequence ID" value="NZ_JAUTXY010000007.1"/>
</dbReference>
<dbReference type="InterPro" id="IPR020845">
    <property type="entry name" value="AMP-binding_CS"/>
</dbReference>
<evidence type="ECO:0000259" key="4">
    <source>
        <dbReference type="Pfam" id="PF13193"/>
    </source>
</evidence>
<comment type="similarity">
    <text evidence="1">Belongs to the ATP-dependent AMP-binding enzyme family.</text>
</comment>
<dbReference type="Pfam" id="PF00501">
    <property type="entry name" value="AMP-binding"/>
    <property type="match status" value="1"/>
</dbReference>
<accession>A0ABU7LC79</accession>
<dbReference type="EMBL" id="JAUTXY010000007">
    <property type="protein sequence ID" value="MEE2059125.1"/>
    <property type="molecule type" value="Genomic_DNA"/>
</dbReference>
<dbReference type="InterPro" id="IPR000873">
    <property type="entry name" value="AMP-dep_synth/lig_dom"/>
</dbReference>
<keyword evidence="2" id="KW-0436">Ligase</keyword>
<protein>
    <submittedName>
        <fullName evidence="5">AMP-binding protein</fullName>
    </submittedName>
</protein>
<dbReference type="Gene3D" id="3.40.50.12780">
    <property type="entry name" value="N-terminal domain of ligase-like"/>
    <property type="match status" value="1"/>
</dbReference>
<feature type="domain" description="AMP-dependent synthetase/ligase" evidence="3">
    <location>
        <begin position="21"/>
        <end position="378"/>
    </location>
</feature>
<evidence type="ECO:0000313" key="6">
    <source>
        <dbReference type="Proteomes" id="UP001336020"/>
    </source>
</evidence>
<dbReference type="PANTHER" id="PTHR43201:SF5">
    <property type="entry name" value="MEDIUM-CHAIN ACYL-COA LIGASE ACSF2, MITOCHONDRIAL"/>
    <property type="match status" value="1"/>
</dbReference>
<dbReference type="InterPro" id="IPR045851">
    <property type="entry name" value="AMP-bd_C_sf"/>
</dbReference>
<proteinExistence type="inferred from homology"/>